<dbReference type="EMBL" id="JBHLWI010000022">
    <property type="protein sequence ID" value="MFC0262706.1"/>
    <property type="molecule type" value="Genomic_DNA"/>
</dbReference>
<feature type="transmembrane region" description="Helical" evidence="3">
    <location>
        <begin position="326"/>
        <end position="348"/>
    </location>
</feature>
<feature type="transmembrane region" description="Helical" evidence="3">
    <location>
        <begin position="121"/>
        <end position="138"/>
    </location>
</feature>
<name>A0ABV6FS57_9BACT</name>
<organism evidence="5 6">
    <name type="scientific">Fontibacter flavus</name>
    <dbReference type="NCBI Taxonomy" id="654838"/>
    <lineage>
        <taxon>Bacteria</taxon>
        <taxon>Pseudomonadati</taxon>
        <taxon>Bacteroidota</taxon>
        <taxon>Cytophagia</taxon>
        <taxon>Cytophagales</taxon>
        <taxon>Cyclobacteriaceae</taxon>
        <taxon>Fontibacter</taxon>
    </lineage>
</organism>
<feature type="coiled-coil region" evidence="1">
    <location>
        <begin position="588"/>
        <end position="637"/>
    </location>
</feature>
<evidence type="ECO:0000313" key="6">
    <source>
        <dbReference type="Proteomes" id="UP001589797"/>
    </source>
</evidence>
<feature type="domain" description="Peptidase M56" evidence="4">
    <location>
        <begin position="30"/>
        <end position="272"/>
    </location>
</feature>
<dbReference type="Proteomes" id="UP001589797">
    <property type="component" value="Unassembled WGS sequence"/>
</dbReference>
<sequence>MEIVENLIPETYLFALGWMIIHAFWQIASIGLLLWLGLRVFNQKSAAFKYRLSSAAIAIIALLAVMTFSWHLDTNPTSKLSLISKADWAYLSAQSDVIQQIQAPNEGRADWLLVSKRIEKYIPALVNIWMMGAFLFFFKTASSLADLRSLHYKKHDSVPDKLSRLVEKISNQLALTRPIKVLSSRHVDVPLTYGILKPVILIPSALLLHMSPGQLEAIIAHEIAHIRRHDYLVNLIQSILEILFFFHPVFWWINHEIKKQREMACDELAVTLGADPKDLAHGLAYVINHAQNHVSEMAMAAAKKPNPTLDRIKKIMGVKTSPTQPTTLTTITMIITLILGATLIVGAYDQQDIQENEDYLTVESSTKTLDLTLELNKPKVSQDTIPPKPVLPKTSESILDPSLSPEQMESLLKHMEPLKEMGMLFKELEFNWGDFSTMPHLELKDLPMPHFNFENMPKWEMDPEIFQGMLPDSKMLKELATIRPPMPDSLLFFKGNFAKRNDMSNEEWQQHLREQNEKLAKWKEEHADKLEAWNQERIAKTEEWKKSIEPKIQEFQAKIKGWEKENQPKMEEYQARVKAWEKENQPKIEEFQRKMEEWQKANEEKMKEFQQKMLEWQKEHQAELQELQKRIRVTDNEN</sequence>
<dbReference type="RefSeq" id="WP_382387150.1">
    <property type="nucleotide sequence ID" value="NZ_JBHLWI010000022.1"/>
</dbReference>
<dbReference type="InterPro" id="IPR008756">
    <property type="entry name" value="Peptidase_M56"/>
</dbReference>
<keyword evidence="3" id="KW-0812">Transmembrane</keyword>
<dbReference type="Gene3D" id="3.30.2010.10">
    <property type="entry name" value="Metalloproteases ('zincins'), catalytic domain"/>
    <property type="match status" value="1"/>
</dbReference>
<keyword evidence="3" id="KW-1133">Transmembrane helix</keyword>
<accession>A0ABV6FS57</accession>
<feature type="region of interest" description="Disordered" evidence="2">
    <location>
        <begin position="380"/>
        <end position="401"/>
    </location>
</feature>
<dbReference type="InterPro" id="IPR052173">
    <property type="entry name" value="Beta-lactam_resp_regulator"/>
</dbReference>
<reference evidence="5 6" key="1">
    <citation type="submission" date="2024-09" db="EMBL/GenBank/DDBJ databases">
        <authorList>
            <person name="Sun Q."/>
            <person name="Mori K."/>
        </authorList>
    </citation>
    <scope>NUCLEOTIDE SEQUENCE [LARGE SCALE GENOMIC DNA]</scope>
    <source>
        <strain evidence="5 6">CCM 7650</strain>
    </source>
</reference>
<feature type="transmembrane region" description="Helical" evidence="3">
    <location>
        <begin position="12"/>
        <end position="38"/>
    </location>
</feature>
<evidence type="ECO:0000256" key="2">
    <source>
        <dbReference type="SAM" id="MobiDB-lite"/>
    </source>
</evidence>
<comment type="caution">
    <text evidence="5">The sequence shown here is derived from an EMBL/GenBank/DDBJ whole genome shotgun (WGS) entry which is preliminary data.</text>
</comment>
<dbReference type="PANTHER" id="PTHR34978">
    <property type="entry name" value="POSSIBLE SENSOR-TRANSDUCER PROTEIN BLAR"/>
    <property type="match status" value="1"/>
</dbReference>
<protein>
    <submittedName>
        <fullName evidence="5">M56 family metallopeptidase</fullName>
    </submittedName>
</protein>
<proteinExistence type="predicted"/>
<dbReference type="PANTHER" id="PTHR34978:SF3">
    <property type="entry name" value="SLR0241 PROTEIN"/>
    <property type="match status" value="1"/>
</dbReference>
<feature type="coiled-coil region" evidence="1">
    <location>
        <begin position="505"/>
        <end position="543"/>
    </location>
</feature>
<evidence type="ECO:0000313" key="5">
    <source>
        <dbReference type="EMBL" id="MFC0262706.1"/>
    </source>
</evidence>
<keyword evidence="1" id="KW-0175">Coiled coil</keyword>
<feature type="transmembrane region" description="Helical" evidence="3">
    <location>
        <begin position="231"/>
        <end position="253"/>
    </location>
</feature>
<dbReference type="Pfam" id="PF05569">
    <property type="entry name" value="Peptidase_M56"/>
    <property type="match status" value="1"/>
</dbReference>
<evidence type="ECO:0000259" key="4">
    <source>
        <dbReference type="Pfam" id="PF05569"/>
    </source>
</evidence>
<keyword evidence="6" id="KW-1185">Reference proteome</keyword>
<feature type="transmembrane region" description="Helical" evidence="3">
    <location>
        <begin position="50"/>
        <end position="72"/>
    </location>
</feature>
<gene>
    <name evidence="5" type="ORF">ACFFIP_08430</name>
</gene>
<keyword evidence="3" id="KW-0472">Membrane</keyword>
<evidence type="ECO:0000256" key="1">
    <source>
        <dbReference type="SAM" id="Coils"/>
    </source>
</evidence>
<dbReference type="CDD" id="cd07341">
    <property type="entry name" value="M56_BlaR1_MecR1_like"/>
    <property type="match status" value="1"/>
</dbReference>
<evidence type="ECO:0000256" key="3">
    <source>
        <dbReference type="SAM" id="Phobius"/>
    </source>
</evidence>